<name>A0ABR4YTU5_9MYCO</name>
<dbReference type="PANTHER" id="PTHR30204">
    <property type="entry name" value="REDOX-CYCLING DRUG-SENSING TRANSCRIPTIONAL ACTIVATOR SOXR"/>
    <property type="match status" value="1"/>
</dbReference>
<evidence type="ECO:0000259" key="2">
    <source>
        <dbReference type="PROSITE" id="PS50937"/>
    </source>
</evidence>
<dbReference type="PROSITE" id="PS50937">
    <property type="entry name" value="HTH_MERR_2"/>
    <property type="match status" value="1"/>
</dbReference>
<keyword evidence="1" id="KW-0238">DNA-binding</keyword>
<dbReference type="PRINTS" id="PR00040">
    <property type="entry name" value="HTHMERR"/>
</dbReference>
<dbReference type="InterPro" id="IPR009061">
    <property type="entry name" value="DNA-bd_dom_put_sf"/>
</dbReference>
<feature type="domain" description="HTH merR-type" evidence="2">
    <location>
        <begin position="7"/>
        <end position="73"/>
    </location>
</feature>
<dbReference type="Gene3D" id="1.10.1660.10">
    <property type="match status" value="1"/>
</dbReference>
<sequence length="287" mass="30532">MVTHSTSIGELSRLTGVPVRTIRYYCDEGLLAPRRSSGGHRVFDATAVESLLLVRRLRGVGLGLNAIGDVLAGRTSIGEAVAAERRAIDAELVSLKGRRAALEGLIAAQDGRRGHDVLVGFWRRLFAGATSTTVFDEFVEMTVPPPPGATSTARVVAYAELVALARRSEFGAVMARQLWRFAPAGISDRPGLVAGVAEACDLALPLVCAGQPPSQGPAVDRFVDAHARARRVADTPGFRRALTANAGADTDPDVRRYWNLFSEIAGETPTVGSVQRWLYDALCVGAA</sequence>
<evidence type="ECO:0000313" key="4">
    <source>
        <dbReference type="Proteomes" id="UP000031004"/>
    </source>
</evidence>
<proteinExistence type="predicted"/>
<evidence type="ECO:0000256" key="1">
    <source>
        <dbReference type="ARBA" id="ARBA00023125"/>
    </source>
</evidence>
<dbReference type="Proteomes" id="UP000031004">
    <property type="component" value="Unassembled WGS sequence"/>
</dbReference>
<organism evidence="3 4">
    <name type="scientific">Mycolicibacterium setense</name>
    <dbReference type="NCBI Taxonomy" id="431269"/>
    <lineage>
        <taxon>Bacteria</taxon>
        <taxon>Bacillati</taxon>
        <taxon>Actinomycetota</taxon>
        <taxon>Actinomycetes</taxon>
        <taxon>Mycobacteriales</taxon>
        <taxon>Mycobacteriaceae</taxon>
        <taxon>Mycolicibacterium</taxon>
    </lineage>
</organism>
<comment type="caution">
    <text evidence="3">The sequence shown here is derived from an EMBL/GenBank/DDBJ whole genome shotgun (WGS) entry which is preliminary data.</text>
</comment>
<accession>A0ABR4YTU5</accession>
<dbReference type="PANTHER" id="PTHR30204:SF93">
    <property type="entry name" value="HTH MERR-TYPE DOMAIN-CONTAINING PROTEIN"/>
    <property type="match status" value="1"/>
</dbReference>
<protein>
    <recommendedName>
        <fullName evidence="2">HTH merR-type domain-containing protein</fullName>
    </recommendedName>
</protein>
<dbReference type="SMART" id="SM00422">
    <property type="entry name" value="HTH_MERR"/>
    <property type="match status" value="1"/>
</dbReference>
<keyword evidence="4" id="KW-1185">Reference proteome</keyword>
<dbReference type="CDD" id="cd00592">
    <property type="entry name" value="HTH_MerR-like"/>
    <property type="match status" value="1"/>
</dbReference>
<dbReference type="Pfam" id="PF13411">
    <property type="entry name" value="MerR_1"/>
    <property type="match status" value="1"/>
</dbReference>
<dbReference type="InterPro" id="IPR000551">
    <property type="entry name" value="MerR-type_HTH_dom"/>
</dbReference>
<dbReference type="InterPro" id="IPR047057">
    <property type="entry name" value="MerR_fam"/>
</dbReference>
<evidence type="ECO:0000313" key="3">
    <source>
        <dbReference type="EMBL" id="KHO24486.1"/>
    </source>
</evidence>
<dbReference type="EMBL" id="JTLZ01000007">
    <property type="protein sequence ID" value="KHO24486.1"/>
    <property type="molecule type" value="Genomic_DNA"/>
</dbReference>
<reference evidence="3 4" key="1">
    <citation type="submission" date="2014-11" db="EMBL/GenBank/DDBJ databases">
        <title>Mycobacterium setense Manresensis Genome.</title>
        <authorList>
            <person name="Rech G."/>
            <person name="Sumoy L."/>
        </authorList>
    </citation>
    <scope>NUCLEOTIDE SEQUENCE [LARGE SCALE GENOMIC DNA]</scope>
    <source>
        <strain evidence="3 4">Manresensis</strain>
    </source>
</reference>
<gene>
    <name evidence="3" type="ORF">QQ44_14745</name>
</gene>
<dbReference type="SUPFAM" id="SSF46955">
    <property type="entry name" value="Putative DNA-binding domain"/>
    <property type="match status" value="1"/>
</dbReference>